<organism evidence="1 2">
    <name type="scientific">Altererythrobacter litoralis</name>
    <dbReference type="NCBI Taxonomy" id="3113904"/>
    <lineage>
        <taxon>Bacteria</taxon>
        <taxon>Pseudomonadati</taxon>
        <taxon>Pseudomonadota</taxon>
        <taxon>Alphaproteobacteria</taxon>
        <taxon>Sphingomonadales</taxon>
        <taxon>Erythrobacteraceae</taxon>
        <taxon>Altererythrobacter</taxon>
    </lineage>
</organism>
<keyword evidence="2" id="KW-1185">Reference proteome</keyword>
<evidence type="ECO:0000313" key="2">
    <source>
        <dbReference type="Proteomes" id="UP001343492"/>
    </source>
</evidence>
<protein>
    <submittedName>
        <fullName evidence="1">(2Fe-2S) ferredoxin domain-containing protein</fullName>
    </submittedName>
</protein>
<reference evidence="1 2" key="1">
    <citation type="submission" date="2024-01" db="EMBL/GenBank/DDBJ databases">
        <title>The genome sequence of Erythrobacteraceae sp. strain 1XM1-14.</title>
        <authorList>
            <person name="Liu Y."/>
        </authorList>
    </citation>
    <scope>NUCLEOTIDE SEQUENCE [LARGE SCALE GENOMIC DNA]</scope>
    <source>
        <strain evidence="1 2">1XM1-14</strain>
    </source>
</reference>
<accession>A0ABU7GF77</accession>
<evidence type="ECO:0000313" key="1">
    <source>
        <dbReference type="EMBL" id="MEE1877759.1"/>
    </source>
</evidence>
<gene>
    <name evidence="1" type="ORF">VRS74_08690</name>
</gene>
<comment type="caution">
    <text evidence="1">The sequence shown here is derived from an EMBL/GenBank/DDBJ whole genome shotgun (WGS) entry which is preliminary data.</text>
</comment>
<dbReference type="SUPFAM" id="SSF52833">
    <property type="entry name" value="Thioredoxin-like"/>
    <property type="match status" value="1"/>
</dbReference>
<sequence>MSQRTPLEEAGLALAKLGGESIERHIFLCAMSEKQKCCSREEGEAAWKYLKRRLNELKLAGPKRIGPEGKPCGGIQRTKADCLQVCAAGPIAVVWPDRVWYHSAREEVLEQIIQQHLIGGEPVEEFRLHSAR</sequence>
<dbReference type="RefSeq" id="WP_354144865.1">
    <property type="nucleotide sequence ID" value="NZ_JAZDQV010000007.1"/>
</dbReference>
<dbReference type="Proteomes" id="UP001343492">
    <property type="component" value="Unassembled WGS sequence"/>
</dbReference>
<proteinExistence type="predicted"/>
<dbReference type="Gene3D" id="3.40.30.10">
    <property type="entry name" value="Glutaredoxin"/>
    <property type="match status" value="1"/>
</dbReference>
<dbReference type="InterPro" id="IPR036249">
    <property type="entry name" value="Thioredoxin-like_sf"/>
</dbReference>
<dbReference type="EMBL" id="JAZDQV010000007">
    <property type="protein sequence ID" value="MEE1877759.1"/>
    <property type="molecule type" value="Genomic_DNA"/>
</dbReference>
<name>A0ABU7GF77_9SPHN</name>
<dbReference type="CDD" id="cd02980">
    <property type="entry name" value="TRX_Fd_family"/>
    <property type="match status" value="1"/>
</dbReference>